<dbReference type="Proteomes" id="UP001185092">
    <property type="component" value="Unassembled WGS sequence"/>
</dbReference>
<dbReference type="EMBL" id="JAVDQD010000001">
    <property type="protein sequence ID" value="MDR6238117.1"/>
    <property type="molecule type" value="Genomic_DNA"/>
</dbReference>
<dbReference type="Pfam" id="PF25989">
    <property type="entry name" value="YknX_C"/>
    <property type="match status" value="1"/>
</dbReference>
<proteinExistence type="inferred from homology"/>
<evidence type="ECO:0000313" key="5">
    <source>
        <dbReference type="Proteomes" id="UP001185092"/>
    </source>
</evidence>
<organism evidence="4 5">
    <name type="scientific">Aureibacter tunicatorum</name>
    <dbReference type="NCBI Taxonomy" id="866807"/>
    <lineage>
        <taxon>Bacteria</taxon>
        <taxon>Pseudomonadati</taxon>
        <taxon>Bacteroidota</taxon>
        <taxon>Cytophagia</taxon>
        <taxon>Cytophagales</taxon>
        <taxon>Persicobacteraceae</taxon>
        <taxon>Aureibacter</taxon>
    </lineage>
</organism>
<dbReference type="Gene3D" id="2.40.50.100">
    <property type="match status" value="1"/>
</dbReference>
<dbReference type="Pfam" id="PF25917">
    <property type="entry name" value="BSH_RND"/>
    <property type="match status" value="1"/>
</dbReference>
<evidence type="ECO:0000259" key="2">
    <source>
        <dbReference type="Pfam" id="PF25917"/>
    </source>
</evidence>
<dbReference type="GO" id="GO:1990281">
    <property type="term" value="C:efflux pump complex"/>
    <property type="evidence" value="ECO:0007669"/>
    <property type="project" value="TreeGrafter"/>
</dbReference>
<dbReference type="PANTHER" id="PTHR30469:SF15">
    <property type="entry name" value="HLYD FAMILY OF SECRETION PROTEINS"/>
    <property type="match status" value="1"/>
</dbReference>
<feature type="domain" description="Multidrug resistance protein MdtA-like barrel-sandwich hybrid" evidence="2">
    <location>
        <begin position="69"/>
        <end position="186"/>
    </location>
</feature>
<reference evidence="4" key="1">
    <citation type="submission" date="2023-07" db="EMBL/GenBank/DDBJ databases">
        <title>Genomic Encyclopedia of Type Strains, Phase IV (KMG-IV): sequencing the most valuable type-strain genomes for metagenomic binning, comparative biology and taxonomic classification.</title>
        <authorList>
            <person name="Goeker M."/>
        </authorList>
    </citation>
    <scope>NUCLEOTIDE SEQUENCE</scope>
    <source>
        <strain evidence="4">DSM 26174</strain>
    </source>
</reference>
<dbReference type="AlphaFoldDB" id="A0AAE3XKJ3"/>
<dbReference type="PANTHER" id="PTHR30469">
    <property type="entry name" value="MULTIDRUG RESISTANCE PROTEIN MDTA"/>
    <property type="match status" value="1"/>
</dbReference>
<feature type="domain" description="YknX-like C-terminal permuted SH3-like" evidence="3">
    <location>
        <begin position="273"/>
        <end position="339"/>
    </location>
</feature>
<accession>A0AAE3XKJ3</accession>
<dbReference type="NCBIfam" id="TIGR01730">
    <property type="entry name" value="RND_mfp"/>
    <property type="match status" value="1"/>
</dbReference>
<dbReference type="GO" id="GO:0015562">
    <property type="term" value="F:efflux transmembrane transporter activity"/>
    <property type="evidence" value="ECO:0007669"/>
    <property type="project" value="TreeGrafter"/>
</dbReference>
<dbReference type="InterPro" id="IPR006143">
    <property type="entry name" value="RND_pump_MFP"/>
</dbReference>
<dbReference type="InterPro" id="IPR058637">
    <property type="entry name" value="YknX-like_C"/>
</dbReference>
<dbReference type="Gene3D" id="2.40.30.170">
    <property type="match status" value="1"/>
</dbReference>
<name>A0AAE3XKJ3_9BACT</name>
<comment type="caution">
    <text evidence="4">The sequence shown here is derived from an EMBL/GenBank/DDBJ whole genome shotgun (WGS) entry which is preliminary data.</text>
</comment>
<dbReference type="Gene3D" id="2.40.420.20">
    <property type="match status" value="1"/>
</dbReference>
<dbReference type="SUPFAM" id="SSF111369">
    <property type="entry name" value="HlyD-like secretion proteins"/>
    <property type="match status" value="1"/>
</dbReference>
<dbReference type="InterPro" id="IPR058625">
    <property type="entry name" value="MdtA-like_BSH"/>
</dbReference>
<keyword evidence="5" id="KW-1185">Reference proteome</keyword>
<gene>
    <name evidence="4" type="ORF">HNQ88_001093</name>
</gene>
<evidence type="ECO:0000259" key="3">
    <source>
        <dbReference type="Pfam" id="PF25989"/>
    </source>
</evidence>
<evidence type="ECO:0000313" key="4">
    <source>
        <dbReference type="EMBL" id="MDR6238117.1"/>
    </source>
</evidence>
<protein>
    <submittedName>
        <fullName evidence="4">Membrane fusion protein (Multidrug efflux system)</fullName>
    </submittedName>
</protein>
<comment type="similarity">
    <text evidence="1">Belongs to the membrane fusion protein (MFP) (TC 8.A.1) family.</text>
</comment>
<sequence>MTYHSQIIKIILLTIGIYLASCGSKDEKELTTSKPQETVQVRTQKIEPATYILEKEYYGTAHYVQATTYTSEVQGRVTNLNVKTGQKIRKGQQIMSFPPILHQFEIDQAQLAYDQLKDTYEKQKTLFEAGSVSKHSLSQLKNKMDIQYKALQNSKQLNVLKAPFAGTITEIFVKQNEEVAVGTPLFSISNTRALEIEFFIPSQDLNMINLGNKVSLIDEKTTLNGRITHKSLRMDSDAKAYRVKATFNENTPQHLEGRTLKASIEKTTLQNAIIIPWKSVKQESGKFYAYTIHNNRASKKQIHPIAIKGLDFIVKSGLEAGEYIVIDGKEKLNEGANIEMTK</sequence>
<dbReference type="RefSeq" id="WP_309937585.1">
    <property type="nucleotide sequence ID" value="NZ_AP025305.1"/>
</dbReference>
<evidence type="ECO:0000256" key="1">
    <source>
        <dbReference type="ARBA" id="ARBA00009477"/>
    </source>
</evidence>
<dbReference type="Gene3D" id="1.10.287.470">
    <property type="entry name" value="Helix hairpin bin"/>
    <property type="match status" value="1"/>
</dbReference>